<dbReference type="Gene3D" id="1.25.40.10">
    <property type="entry name" value="Tetratricopeptide repeat domain"/>
    <property type="match status" value="3"/>
</dbReference>
<name>A0A3R7PFH0_PENVA</name>
<feature type="repeat" description="TPR" evidence="4">
    <location>
        <begin position="243"/>
        <end position="276"/>
    </location>
</feature>
<gene>
    <name evidence="6" type="ORF">C7M84_017280</name>
</gene>
<dbReference type="PANTHER" id="PTHR44186:SF1">
    <property type="entry name" value="BARDET-BIEDL SYNDROME 4 PROTEIN"/>
    <property type="match status" value="1"/>
</dbReference>
<dbReference type="GO" id="GO:0061512">
    <property type="term" value="P:protein localization to cilium"/>
    <property type="evidence" value="ECO:0007669"/>
    <property type="project" value="TreeGrafter"/>
</dbReference>
<evidence type="ECO:0000313" key="6">
    <source>
        <dbReference type="EMBL" id="ROT64780.1"/>
    </source>
</evidence>
<feature type="repeat" description="TPR" evidence="4">
    <location>
        <begin position="209"/>
        <end position="242"/>
    </location>
</feature>
<dbReference type="PROSITE" id="PS50005">
    <property type="entry name" value="TPR"/>
    <property type="match status" value="3"/>
</dbReference>
<keyword evidence="2 4" id="KW-0802">TPR repeat</keyword>
<dbReference type="PANTHER" id="PTHR44186">
    <property type="match status" value="1"/>
</dbReference>
<dbReference type="InterPro" id="IPR011990">
    <property type="entry name" value="TPR-like_helical_dom_sf"/>
</dbReference>
<dbReference type="AlphaFoldDB" id="A0A3R7PFH0"/>
<evidence type="ECO:0000256" key="3">
    <source>
        <dbReference type="ARBA" id="ARBA00023778"/>
    </source>
</evidence>
<keyword evidence="1" id="KW-0677">Repeat</keyword>
<dbReference type="GO" id="GO:0060271">
    <property type="term" value="P:cilium assembly"/>
    <property type="evidence" value="ECO:0007669"/>
    <property type="project" value="TreeGrafter"/>
</dbReference>
<evidence type="ECO:0000313" key="7">
    <source>
        <dbReference type="Proteomes" id="UP000283509"/>
    </source>
</evidence>
<dbReference type="OrthoDB" id="309339at2759"/>
<accession>A0A3R7PFH0</accession>
<comment type="similarity">
    <text evidence="3">Belongs to the BBS4 family.</text>
</comment>
<comment type="caution">
    <text evidence="6">The sequence shown here is derived from an EMBL/GenBank/DDBJ whole genome shotgun (WGS) entry which is preliminary data.</text>
</comment>
<reference evidence="6 7" key="1">
    <citation type="submission" date="2018-04" db="EMBL/GenBank/DDBJ databases">
        <authorList>
            <person name="Zhang X."/>
            <person name="Yuan J."/>
            <person name="Li F."/>
            <person name="Xiang J."/>
        </authorList>
    </citation>
    <scope>NUCLEOTIDE SEQUENCE [LARGE SCALE GENOMIC DNA]</scope>
    <source>
        <tissue evidence="6">Muscle</tissue>
    </source>
</reference>
<dbReference type="Proteomes" id="UP000283509">
    <property type="component" value="Unassembled WGS sequence"/>
</dbReference>
<evidence type="ECO:0000256" key="1">
    <source>
        <dbReference type="ARBA" id="ARBA00022737"/>
    </source>
</evidence>
<dbReference type="SUPFAM" id="SSF48452">
    <property type="entry name" value="TPR-like"/>
    <property type="match status" value="2"/>
</dbReference>
<feature type="repeat" description="TPR" evidence="4">
    <location>
        <begin position="345"/>
        <end position="378"/>
    </location>
</feature>
<evidence type="ECO:0000256" key="4">
    <source>
        <dbReference type="PROSITE-ProRule" id="PRU00339"/>
    </source>
</evidence>
<proteinExistence type="inferred from homology"/>
<feature type="region of interest" description="Disordered" evidence="5">
    <location>
        <begin position="21"/>
        <end position="67"/>
    </location>
</feature>
<evidence type="ECO:0000256" key="5">
    <source>
        <dbReference type="SAM" id="MobiDB-lite"/>
    </source>
</evidence>
<evidence type="ECO:0000256" key="2">
    <source>
        <dbReference type="ARBA" id="ARBA00022803"/>
    </source>
</evidence>
<dbReference type="InterPro" id="IPR019734">
    <property type="entry name" value="TPR_rpt"/>
</dbReference>
<sequence>MNNNALGGSMVILLPERLDPNRKVETPSHGVMNPSSETPESHVNGMTTPTAPPGSALKAKSRPRKAPELQTVERRNWLIHMHFVRKEFELCKQLIREQLEETRGMCEYANYVQGLILRQEGKIQESFELFQLCNILNPNSVENIKQMARSLFLLGRHKLAVEAYLQAEAKSDKPDWEIHHNLGVCYMHLKEYDFSREQLLFALEQNKHHQTFAMLAKLYLLEGDMQSGINTYKAAIEYFPENADLHTTLGLLYMQTGKHQQAFEHLGTTLTFEPQNTRAILAAGAMMQSHQDFDVALAKYRIAAQKIPESPLLWNNIAMCFFGKKKYVAAISCLKRANYLAPFEWKILYNLGLVHLTMQQYTSAFHFLSAAVNLRPTKGHIFMLLAIALTYLDDEENAGQAYDQALRLEIRDPSICLNYAIFLYNQDAMEDAKRMINEFEARVVKFRQSTGADLDTEILENGAKLAALLGVDGTVFRKRTSRTRLEAPDESLPPEKSVPSNVDQDVEDGPPGPAEAPEDPQEIGEKSLLVPPTENPEPDEEPEPSGNEPSPEEKEDGEEDYDFGREDEDLV</sequence>
<dbReference type="GO" id="GO:0036064">
    <property type="term" value="C:ciliary basal body"/>
    <property type="evidence" value="ECO:0007669"/>
    <property type="project" value="TreeGrafter"/>
</dbReference>
<dbReference type="Pfam" id="PF13181">
    <property type="entry name" value="TPR_8"/>
    <property type="match status" value="1"/>
</dbReference>
<dbReference type="STRING" id="6689.A0A3R7PFH0"/>
<dbReference type="SMART" id="SM00028">
    <property type="entry name" value="TPR"/>
    <property type="match status" value="8"/>
</dbReference>
<dbReference type="Pfam" id="PF13432">
    <property type="entry name" value="TPR_16"/>
    <property type="match status" value="2"/>
</dbReference>
<keyword evidence="7" id="KW-1185">Reference proteome</keyword>
<organism evidence="6 7">
    <name type="scientific">Penaeus vannamei</name>
    <name type="common">Whiteleg shrimp</name>
    <name type="synonym">Litopenaeus vannamei</name>
    <dbReference type="NCBI Taxonomy" id="6689"/>
    <lineage>
        <taxon>Eukaryota</taxon>
        <taxon>Metazoa</taxon>
        <taxon>Ecdysozoa</taxon>
        <taxon>Arthropoda</taxon>
        <taxon>Crustacea</taxon>
        <taxon>Multicrustacea</taxon>
        <taxon>Malacostraca</taxon>
        <taxon>Eumalacostraca</taxon>
        <taxon>Eucarida</taxon>
        <taxon>Decapoda</taxon>
        <taxon>Dendrobranchiata</taxon>
        <taxon>Penaeoidea</taxon>
        <taxon>Penaeidae</taxon>
        <taxon>Penaeus</taxon>
    </lineage>
</organism>
<feature type="region of interest" description="Disordered" evidence="5">
    <location>
        <begin position="480"/>
        <end position="571"/>
    </location>
</feature>
<dbReference type="Pfam" id="PF14559">
    <property type="entry name" value="TPR_19"/>
    <property type="match status" value="1"/>
</dbReference>
<protein>
    <submittedName>
        <fullName evidence="6">Putative Bardet-Biedl syndrome 4 protein-like</fullName>
    </submittedName>
</protein>
<dbReference type="EMBL" id="QCYY01003192">
    <property type="protein sequence ID" value="ROT64780.1"/>
    <property type="molecule type" value="Genomic_DNA"/>
</dbReference>
<feature type="compositionally biased region" description="Acidic residues" evidence="5">
    <location>
        <begin position="553"/>
        <end position="571"/>
    </location>
</feature>
<reference evidence="6 7" key="2">
    <citation type="submission" date="2019-01" db="EMBL/GenBank/DDBJ databases">
        <title>The decoding of complex shrimp genome reveals the adaptation for benthos swimmer, frequently molting mechanism and breeding impact on genome.</title>
        <authorList>
            <person name="Sun Y."/>
            <person name="Gao Y."/>
            <person name="Yu Y."/>
        </authorList>
    </citation>
    <scope>NUCLEOTIDE SEQUENCE [LARGE SCALE GENOMIC DNA]</scope>
    <source>
        <tissue evidence="6">Muscle</tissue>
    </source>
</reference>